<comment type="subcellular location">
    <subcellularLocation>
        <location evidence="1">Cell membrane</location>
        <topology evidence="1">Multi-pass membrane protein</topology>
    </subcellularLocation>
</comment>
<sequence>MTFKSEIVFVRILLPFIAGIVCAYLFASPSLILSAIVANIVLLSYLIAINLFYNKINAYKFKGITGVICYLFCFTMGGMICLFNTQFIKKDYYANQSYKYLKVWVNNEPQLTNNILRLEVEVTTAYKNGKSKAVTGKLLIALKIDSLKPIQLNYGDELIITSNYSTVEPSYNPGEFDFKAWLASKNIYEQTFINENQLTKLTTNKGNPIIKYAIEERKKQVAIYRRLIKNDEAFAVASTLVLGYRADLSKETLLAYSKTGTIHALSVSGAHVGIIFFLLNSILSFLDRKRALKIFKLLFICSLIWYYSLLTGFSSSALRSAIMLTIFILAKAFNRNSNNYNILAFTAFCLLIYNPFFIWDVGFQLSFISVFGLIYLQPKIYKWLYVKNKWLDKLWSAIALSLAAQLVTFPLSIYYFHQFPIYFILGNLFILLPLIALMYFGIGILLLKLYFLAPIFEWIITFTNDGLKWIASLPFSGITAIWLNCWQLLLLSVALAILIFALTNYRKKLLIVSIILLVAFQSYSAYNKILASRQRKILFFSLRKNYAVAFIDSKKAILVTDLMAEDKNFQFFVNPALEKMQIKEILFVKWGQDTTINSLIKKEHQISFYDYKILLIDQGFNYRKMQQLPKFNSVWLHQNPKKSIQELRTEIIFSTLLIDASNKDYKIKRFEEEANKFQLQHYTLKKNKAYLINIK</sequence>
<feature type="transmembrane region" description="Helical" evidence="6">
    <location>
        <begin position="473"/>
        <end position="502"/>
    </location>
</feature>
<keyword evidence="4 6" id="KW-1133">Transmembrane helix</keyword>
<comment type="caution">
    <text evidence="9">The sequence shown here is derived from an EMBL/GenBank/DDBJ whole genome shotgun (WGS) entry which is preliminary data.</text>
</comment>
<dbReference type="PANTHER" id="PTHR30619">
    <property type="entry name" value="DNA INTERNALIZATION/COMPETENCE PROTEIN COMEC/REC2"/>
    <property type="match status" value="1"/>
</dbReference>
<evidence type="ECO:0000256" key="5">
    <source>
        <dbReference type="ARBA" id="ARBA00023136"/>
    </source>
</evidence>
<feature type="transmembrane region" description="Helical" evidence="6">
    <location>
        <begin position="342"/>
        <end position="375"/>
    </location>
</feature>
<evidence type="ECO:0000259" key="8">
    <source>
        <dbReference type="Pfam" id="PF13567"/>
    </source>
</evidence>
<evidence type="ECO:0000256" key="1">
    <source>
        <dbReference type="ARBA" id="ARBA00004651"/>
    </source>
</evidence>
<gene>
    <name evidence="9" type="ORF">FA048_07390</name>
</gene>
<dbReference type="InterPro" id="IPR052159">
    <property type="entry name" value="Competence_DNA_uptake"/>
</dbReference>
<dbReference type="InterPro" id="IPR004477">
    <property type="entry name" value="ComEC_N"/>
</dbReference>
<feature type="transmembrane region" description="Helical" evidence="6">
    <location>
        <begin position="260"/>
        <end position="279"/>
    </location>
</feature>
<reference evidence="9 10" key="1">
    <citation type="submission" date="2019-04" db="EMBL/GenBank/DDBJ databases">
        <title>Pedobacter sp. RP-3-22 sp. nov., isolated from Arctic soil.</title>
        <authorList>
            <person name="Dahal R.H."/>
            <person name="Kim D.-U."/>
        </authorList>
    </citation>
    <scope>NUCLEOTIDE SEQUENCE [LARGE SCALE GENOMIC DNA]</scope>
    <source>
        <strain evidence="9 10">RP-3-22</strain>
    </source>
</reference>
<dbReference type="AlphaFoldDB" id="A0A4U1CQS5"/>
<dbReference type="NCBIfam" id="TIGR00360">
    <property type="entry name" value="ComEC_N-term"/>
    <property type="match status" value="1"/>
</dbReference>
<evidence type="ECO:0000259" key="7">
    <source>
        <dbReference type="Pfam" id="PF03772"/>
    </source>
</evidence>
<feature type="transmembrane region" description="Helical" evidence="6">
    <location>
        <begin position="65"/>
        <end position="87"/>
    </location>
</feature>
<evidence type="ECO:0000256" key="3">
    <source>
        <dbReference type="ARBA" id="ARBA00022692"/>
    </source>
</evidence>
<keyword evidence="2" id="KW-1003">Cell membrane</keyword>
<evidence type="ECO:0000313" key="9">
    <source>
        <dbReference type="EMBL" id="TKC10024.1"/>
    </source>
</evidence>
<dbReference type="EMBL" id="SWBR01000002">
    <property type="protein sequence ID" value="TKC10024.1"/>
    <property type="molecule type" value="Genomic_DNA"/>
</dbReference>
<feature type="transmembrane region" description="Helical" evidence="6">
    <location>
        <begin position="291"/>
        <end position="307"/>
    </location>
</feature>
<dbReference type="OrthoDB" id="9761531at2"/>
<name>A0A4U1CQS5_9SPHI</name>
<keyword evidence="10" id="KW-1185">Reference proteome</keyword>
<evidence type="ECO:0000256" key="6">
    <source>
        <dbReference type="SAM" id="Phobius"/>
    </source>
</evidence>
<organism evidence="9 10">
    <name type="scientific">Pedobacter polaris</name>
    <dbReference type="NCBI Taxonomy" id="2571273"/>
    <lineage>
        <taxon>Bacteria</taxon>
        <taxon>Pseudomonadati</taxon>
        <taxon>Bacteroidota</taxon>
        <taxon>Sphingobacteriia</taxon>
        <taxon>Sphingobacteriales</taxon>
        <taxon>Sphingobacteriaceae</taxon>
        <taxon>Pedobacter</taxon>
    </lineage>
</organism>
<feature type="transmembrane region" description="Helical" evidence="6">
    <location>
        <begin position="7"/>
        <end position="26"/>
    </location>
</feature>
<feature type="transmembrane region" description="Helical" evidence="6">
    <location>
        <begin position="509"/>
        <end position="526"/>
    </location>
</feature>
<feature type="transmembrane region" description="Helical" evidence="6">
    <location>
        <begin position="428"/>
        <end position="453"/>
    </location>
</feature>
<dbReference type="InterPro" id="IPR025405">
    <property type="entry name" value="DUF4131"/>
</dbReference>
<dbReference type="Pfam" id="PF13567">
    <property type="entry name" value="DUF4131"/>
    <property type="match status" value="1"/>
</dbReference>
<dbReference type="GO" id="GO:0005886">
    <property type="term" value="C:plasma membrane"/>
    <property type="evidence" value="ECO:0007669"/>
    <property type="project" value="UniProtKB-SubCell"/>
</dbReference>
<dbReference type="Proteomes" id="UP000309488">
    <property type="component" value="Unassembled WGS sequence"/>
</dbReference>
<dbReference type="Pfam" id="PF03772">
    <property type="entry name" value="Competence"/>
    <property type="match status" value="1"/>
</dbReference>
<evidence type="ECO:0000313" key="10">
    <source>
        <dbReference type="Proteomes" id="UP000309488"/>
    </source>
</evidence>
<proteinExistence type="predicted"/>
<keyword evidence="3 6" id="KW-0812">Transmembrane</keyword>
<feature type="domain" description="ComEC/Rec2-related protein" evidence="7">
    <location>
        <begin position="240"/>
        <end position="502"/>
    </location>
</feature>
<keyword evidence="5 6" id="KW-0472">Membrane</keyword>
<accession>A0A4U1CQS5</accession>
<evidence type="ECO:0000256" key="4">
    <source>
        <dbReference type="ARBA" id="ARBA00022989"/>
    </source>
</evidence>
<feature type="transmembrane region" description="Helical" evidence="6">
    <location>
        <begin position="313"/>
        <end position="330"/>
    </location>
</feature>
<dbReference type="RefSeq" id="WP_136839600.1">
    <property type="nucleotide sequence ID" value="NZ_SWBR01000002.1"/>
</dbReference>
<evidence type="ECO:0000256" key="2">
    <source>
        <dbReference type="ARBA" id="ARBA00022475"/>
    </source>
</evidence>
<dbReference type="PANTHER" id="PTHR30619:SF1">
    <property type="entry name" value="RECOMBINATION PROTEIN 2"/>
    <property type="match status" value="1"/>
</dbReference>
<feature type="domain" description="DUF4131" evidence="8">
    <location>
        <begin position="34"/>
        <end position="197"/>
    </location>
</feature>
<feature type="transmembrane region" description="Helical" evidence="6">
    <location>
        <begin position="395"/>
        <end position="416"/>
    </location>
</feature>
<feature type="transmembrane region" description="Helical" evidence="6">
    <location>
        <begin position="32"/>
        <end position="53"/>
    </location>
</feature>
<protein>
    <submittedName>
        <fullName evidence="9">ComEC family competence protein</fullName>
    </submittedName>
</protein>